<organism evidence="1 2">
    <name type="scientific">Trichinella pseudospiralis</name>
    <name type="common">Parasitic roundworm</name>
    <dbReference type="NCBI Taxonomy" id="6337"/>
    <lineage>
        <taxon>Eukaryota</taxon>
        <taxon>Metazoa</taxon>
        <taxon>Ecdysozoa</taxon>
        <taxon>Nematoda</taxon>
        <taxon>Enoplea</taxon>
        <taxon>Dorylaimia</taxon>
        <taxon>Trichinellida</taxon>
        <taxon>Trichinellidae</taxon>
        <taxon>Trichinella</taxon>
    </lineage>
</organism>
<evidence type="ECO:0000313" key="2">
    <source>
        <dbReference type="Proteomes" id="UP000054805"/>
    </source>
</evidence>
<gene>
    <name evidence="1" type="ORF">T4B_749</name>
</gene>
<dbReference type="AlphaFoldDB" id="A0A0V1HU95"/>
<protein>
    <submittedName>
        <fullName evidence="1">Uncharacterized protein</fullName>
    </submittedName>
</protein>
<comment type="caution">
    <text evidence="1">The sequence shown here is derived from an EMBL/GenBank/DDBJ whole genome shotgun (WGS) entry which is preliminary data.</text>
</comment>
<dbReference type="Proteomes" id="UP000054805">
    <property type="component" value="Unassembled WGS sequence"/>
</dbReference>
<proteinExistence type="predicted"/>
<keyword evidence="2" id="KW-1185">Reference proteome</keyword>
<dbReference type="EMBL" id="JYDS01000333">
    <property type="protein sequence ID" value="KRZ13141.1"/>
    <property type="molecule type" value="Genomic_DNA"/>
</dbReference>
<accession>A0A0V1HU95</accession>
<reference evidence="1 2" key="1">
    <citation type="submission" date="2015-01" db="EMBL/GenBank/DDBJ databases">
        <title>Evolution of Trichinella species and genotypes.</title>
        <authorList>
            <person name="Korhonen P.K."/>
            <person name="Edoardo P."/>
            <person name="Giuseppe L.R."/>
            <person name="Gasser R.B."/>
        </authorList>
    </citation>
    <scope>NUCLEOTIDE SEQUENCE [LARGE SCALE GENOMIC DNA]</scope>
    <source>
        <strain evidence="1">ISS588</strain>
    </source>
</reference>
<name>A0A0V1HU95_TRIPS</name>
<sequence>MLSTAAQQNSDGIRASYNISLLITQTRKSKVQLEKSYFVAVYNAELMKWRHVDKHVENYTIFVKERMSRNEVLLLANARFIKEEKLNQDGRYYWTVGTEEVIKQKDTGNL</sequence>
<evidence type="ECO:0000313" key="1">
    <source>
        <dbReference type="EMBL" id="KRZ13141.1"/>
    </source>
</evidence>